<organism evidence="9 10">
    <name type="scientific">Larinioides sclopetarius</name>
    <dbReference type="NCBI Taxonomy" id="280406"/>
    <lineage>
        <taxon>Eukaryota</taxon>
        <taxon>Metazoa</taxon>
        <taxon>Ecdysozoa</taxon>
        <taxon>Arthropoda</taxon>
        <taxon>Chelicerata</taxon>
        <taxon>Arachnida</taxon>
        <taxon>Araneae</taxon>
        <taxon>Araneomorphae</taxon>
        <taxon>Entelegynae</taxon>
        <taxon>Araneoidea</taxon>
        <taxon>Araneidae</taxon>
        <taxon>Larinioides</taxon>
    </lineage>
</organism>
<dbReference type="PROSITE" id="PS50056">
    <property type="entry name" value="TYR_PHOSPHATASE_2"/>
    <property type="match status" value="2"/>
</dbReference>
<dbReference type="EC" id="3.1.3.48" evidence="2"/>
<feature type="domain" description="Tyrosine specific protein phosphatases" evidence="8">
    <location>
        <begin position="356"/>
        <end position="431"/>
    </location>
</feature>
<dbReference type="SUPFAM" id="SSF52799">
    <property type="entry name" value="(Phosphotyrosine protein) phosphatases II"/>
    <property type="match status" value="2"/>
</dbReference>
<evidence type="ECO:0000313" key="10">
    <source>
        <dbReference type="Proteomes" id="UP001497382"/>
    </source>
</evidence>
<feature type="domain" description="Tyrosine specific protein phosphatases" evidence="8">
    <location>
        <begin position="169"/>
        <end position="242"/>
    </location>
</feature>
<reference evidence="9 10" key="1">
    <citation type="submission" date="2024-04" db="EMBL/GenBank/DDBJ databases">
        <authorList>
            <person name="Rising A."/>
            <person name="Reimegard J."/>
            <person name="Sonavane S."/>
            <person name="Akerstrom W."/>
            <person name="Nylinder S."/>
            <person name="Hedman E."/>
            <person name="Kallberg Y."/>
        </authorList>
    </citation>
    <scope>NUCLEOTIDE SEQUENCE [LARGE SCALE GENOMIC DNA]</scope>
</reference>
<dbReference type="GO" id="GO:0004725">
    <property type="term" value="F:protein tyrosine phosphatase activity"/>
    <property type="evidence" value="ECO:0007669"/>
    <property type="project" value="UniProtKB-EC"/>
</dbReference>
<evidence type="ECO:0000256" key="2">
    <source>
        <dbReference type="ARBA" id="ARBA00013064"/>
    </source>
</evidence>
<evidence type="ECO:0000256" key="1">
    <source>
        <dbReference type="ARBA" id="ARBA00009580"/>
    </source>
</evidence>
<dbReference type="Proteomes" id="UP001497382">
    <property type="component" value="Unassembled WGS sequence"/>
</dbReference>
<evidence type="ECO:0000256" key="3">
    <source>
        <dbReference type="ARBA" id="ARBA00022801"/>
    </source>
</evidence>
<dbReference type="GO" id="GO:0048666">
    <property type="term" value="P:neuron development"/>
    <property type="evidence" value="ECO:0007669"/>
    <property type="project" value="UniProtKB-ARBA"/>
</dbReference>
<accession>A0AAV1ZVG3</accession>
<dbReference type="AlphaFoldDB" id="A0AAV1ZVG3"/>
<proteinExistence type="inferred from homology"/>
<evidence type="ECO:0000259" key="8">
    <source>
        <dbReference type="PROSITE" id="PS50056"/>
    </source>
</evidence>
<dbReference type="InterPro" id="IPR016130">
    <property type="entry name" value="Tyr_Pase_AS"/>
</dbReference>
<dbReference type="PANTHER" id="PTHR19134:SF562">
    <property type="entry name" value="PROTEIN-TYROSINE-PHOSPHATASE"/>
    <property type="match status" value="1"/>
</dbReference>
<name>A0AAV1ZVG3_9ARAC</name>
<dbReference type="EMBL" id="CAXIEN010000087">
    <property type="protein sequence ID" value="CAL1275717.1"/>
    <property type="molecule type" value="Genomic_DNA"/>
</dbReference>
<dbReference type="SMART" id="SM00404">
    <property type="entry name" value="PTPc_motif"/>
    <property type="match status" value="2"/>
</dbReference>
<feature type="domain" description="Tyrosine-protein phosphatase" evidence="7">
    <location>
        <begin position="252"/>
        <end position="435"/>
    </location>
</feature>
<dbReference type="InterPro" id="IPR029021">
    <property type="entry name" value="Prot-tyrosine_phosphatase-like"/>
</dbReference>
<feature type="compositionally biased region" description="Polar residues" evidence="6">
    <location>
        <begin position="1"/>
        <end position="10"/>
    </location>
</feature>
<dbReference type="InterPro" id="IPR003595">
    <property type="entry name" value="Tyr_Pase_cat"/>
</dbReference>
<dbReference type="InterPro" id="IPR000242">
    <property type="entry name" value="PTP_cat"/>
</dbReference>
<feature type="region of interest" description="Disordered" evidence="6">
    <location>
        <begin position="1"/>
        <end position="25"/>
    </location>
</feature>
<comment type="catalytic activity">
    <reaction evidence="5">
        <text>O-phospho-L-tyrosyl-[protein] + H2O = L-tyrosyl-[protein] + phosphate</text>
        <dbReference type="Rhea" id="RHEA:10684"/>
        <dbReference type="Rhea" id="RHEA-COMP:10136"/>
        <dbReference type="Rhea" id="RHEA-COMP:20101"/>
        <dbReference type="ChEBI" id="CHEBI:15377"/>
        <dbReference type="ChEBI" id="CHEBI:43474"/>
        <dbReference type="ChEBI" id="CHEBI:46858"/>
        <dbReference type="ChEBI" id="CHEBI:61978"/>
        <dbReference type="EC" id="3.1.3.48"/>
    </reaction>
</comment>
<sequence length="447" mass="51504">MLGSSPQKPCNSGLKPDNKPKNRYPDLLPYDDSRVILQKYKNDPSSDYINASYVDGYKKGTRYICTQGPLDKTVGDFWRMIWQEDVNAIVMTANIIEHGKKKCEKYWPDKVLKVADLIITFLNEVVFIDYTIRNFKIVKMGVSGHRVVRQYQYTAWPDHGVPTYPLALIEMMQNVKDFQKEQQKATPWVLHCSAGVGRSGTMMVLDSALEMSLAEGKVDVLGILYKMRQQRLNLIETVDQYTFVYRALVEYHFGDISYKPANEMVLYFNKLRHFDSGKKKTGLEIQFESCPTFWPQSGSMQQGNIKIQHLASEAEYFGGVLVRKFCVKNPKGKRRTIKTFHLHGWRREDFVPPQVDTIVQLIAKVEKWTRKSGPAPILVTCYDGCRASGFYCAASYLAAQIHDTLQADVIQAVRTVRLHRPTFIPTVEQYRWLYELSCFLVSEKILK</sequence>
<dbReference type="InterPro" id="IPR050348">
    <property type="entry name" value="Protein-Tyr_Phosphatase"/>
</dbReference>
<dbReference type="Pfam" id="PF00102">
    <property type="entry name" value="Y_phosphatase"/>
    <property type="match status" value="2"/>
</dbReference>
<dbReference type="PRINTS" id="PR00700">
    <property type="entry name" value="PRTYPHPHTASE"/>
</dbReference>
<protein>
    <recommendedName>
        <fullName evidence="2">protein-tyrosine-phosphatase</fullName>
        <ecNumber evidence="2">3.1.3.48</ecNumber>
    </recommendedName>
</protein>
<evidence type="ECO:0000256" key="4">
    <source>
        <dbReference type="ARBA" id="ARBA00022912"/>
    </source>
</evidence>
<dbReference type="Gene3D" id="3.90.190.10">
    <property type="entry name" value="Protein tyrosine phosphatase superfamily"/>
    <property type="match status" value="2"/>
</dbReference>
<keyword evidence="10" id="KW-1185">Reference proteome</keyword>
<dbReference type="FunFam" id="3.90.190.10:FF:000102">
    <property type="entry name" value="Receptor-type tyrosine-protein phosphatase"/>
    <property type="match status" value="1"/>
</dbReference>
<evidence type="ECO:0000313" key="9">
    <source>
        <dbReference type="EMBL" id="CAL1275717.1"/>
    </source>
</evidence>
<dbReference type="PROSITE" id="PS00383">
    <property type="entry name" value="TYR_PHOSPHATASE_1"/>
    <property type="match status" value="1"/>
</dbReference>
<keyword evidence="3" id="KW-0378">Hydrolase</keyword>
<gene>
    <name evidence="9" type="ORF">LARSCL_LOCUS8254</name>
</gene>
<dbReference type="SMART" id="SM00194">
    <property type="entry name" value="PTPc"/>
    <property type="match status" value="1"/>
</dbReference>
<comment type="caution">
    <text evidence="9">The sequence shown here is derived from an EMBL/GenBank/DDBJ whole genome shotgun (WGS) entry which is preliminary data.</text>
</comment>
<comment type="similarity">
    <text evidence="1">Belongs to the protein-tyrosine phosphatase family.</text>
</comment>
<dbReference type="PROSITE" id="PS50055">
    <property type="entry name" value="TYR_PHOSPHATASE_PTP"/>
    <property type="match status" value="2"/>
</dbReference>
<evidence type="ECO:0000256" key="5">
    <source>
        <dbReference type="ARBA" id="ARBA00051722"/>
    </source>
</evidence>
<dbReference type="PANTHER" id="PTHR19134">
    <property type="entry name" value="RECEPTOR-TYPE TYROSINE-PROTEIN PHOSPHATASE"/>
    <property type="match status" value="1"/>
</dbReference>
<feature type="domain" description="Tyrosine-protein phosphatase" evidence="7">
    <location>
        <begin position="1"/>
        <end position="251"/>
    </location>
</feature>
<evidence type="ECO:0000259" key="7">
    <source>
        <dbReference type="PROSITE" id="PS50055"/>
    </source>
</evidence>
<keyword evidence="4" id="KW-0904">Protein phosphatase</keyword>
<evidence type="ECO:0000256" key="6">
    <source>
        <dbReference type="SAM" id="MobiDB-lite"/>
    </source>
</evidence>
<dbReference type="InterPro" id="IPR000387">
    <property type="entry name" value="Tyr_Pase_dom"/>
</dbReference>